<gene>
    <name evidence="5" type="ORF">KUL25_05105</name>
</gene>
<dbReference type="CDD" id="cd00408">
    <property type="entry name" value="DHDPS-like"/>
    <property type="match status" value="1"/>
</dbReference>
<dbReference type="PANTHER" id="PTHR12128">
    <property type="entry name" value="DIHYDRODIPICOLINATE SYNTHASE"/>
    <property type="match status" value="1"/>
</dbReference>
<evidence type="ECO:0000256" key="2">
    <source>
        <dbReference type="PIRNR" id="PIRNR001365"/>
    </source>
</evidence>
<evidence type="ECO:0000313" key="6">
    <source>
        <dbReference type="Proteomes" id="UP000693972"/>
    </source>
</evidence>
<feature type="active site" description="Proton donor/acceptor" evidence="3">
    <location>
        <position position="135"/>
    </location>
</feature>
<dbReference type="EMBL" id="CP078073">
    <property type="protein sequence ID" value="QXL88896.1"/>
    <property type="molecule type" value="Genomic_DNA"/>
</dbReference>
<organism evidence="5">
    <name type="scientific">Gymnodinialimonas phycosphaerae</name>
    <dbReference type="NCBI Taxonomy" id="2841589"/>
    <lineage>
        <taxon>Bacteria</taxon>
        <taxon>Pseudomonadati</taxon>
        <taxon>Pseudomonadota</taxon>
        <taxon>Alphaproteobacteria</taxon>
        <taxon>Rhodobacterales</taxon>
        <taxon>Paracoccaceae</taxon>
        <taxon>Gymnodinialimonas</taxon>
    </lineage>
</organism>
<evidence type="ECO:0000256" key="1">
    <source>
        <dbReference type="ARBA" id="ARBA00023239"/>
    </source>
</evidence>
<dbReference type="PIRSF" id="PIRSF001365">
    <property type="entry name" value="DHDPS"/>
    <property type="match status" value="1"/>
</dbReference>
<evidence type="ECO:0000256" key="3">
    <source>
        <dbReference type="PIRSR" id="PIRSR001365-1"/>
    </source>
</evidence>
<dbReference type="SMART" id="SM01130">
    <property type="entry name" value="DHDPS"/>
    <property type="match status" value="1"/>
</dbReference>
<feature type="binding site" evidence="4">
    <location>
        <position position="206"/>
    </location>
    <ligand>
        <name>pyruvate</name>
        <dbReference type="ChEBI" id="CHEBI:15361"/>
    </ligand>
</feature>
<evidence type="ECO:0000256" key="4">
    <source>
        <dbReference type="PIRSR" id="PIRSR001365-2"/>
    </source>
</evidence>
<evidence type="ECO:0000313" key="5">
    <source>
        <dbReference type="EMBL" id="QXL88896.1"/>
    </source>
</evidence>
<dbReference type="PANTHER" id="PTHR12128:SF67">
    <property type="entry name" value="BLR3884 PROTEIN"/>
    <property type="match status" value="1"/>
</dbReference>
<dbReference type="GO" id="GO:0008840">
    <property type="term" value="F:4-hydroxy-tetrahydrodipicolinate synthase activity"/>
    <property type="evidence" value="ECO:0007669"/>
    <property type="project" value="TreeGrafter"/>
</dbReference>
<accession>A0A975YH07</accession>
<comment type="similarity">
    <text evidence="2">Belongs to the DapA family.</text>
</comment>
<dbReference type="EMBL" id="JAIMBW010000001">
    <property type="protein sequence ID" value="MBY4892139.1"/>
    <property type="molecule type" value="Genomic_DNA"/>
</dbReference>
<sequence>MDGIIAAVPTPVDGTGAPLRDLFVEHCQWALANGCHGLNILGSTGEANSFDAATRREVMGWAVEVCPVDRLMVGTGTPSLAETIALTKAADDLGYGVALVLPPYYYKPASEAGLIAWYMALHEALGPRKIQVFFYNFPQMTGLAIPIAVIAELARRAPSRFTGIKDSSGDLDYARALVAENPALRVFPSSETVLPHARKDGFAGCISATVNITAPLCVQVWNAQGAATDGVADEIARQRGAMAGPALIPNIKAMVAARTGDTRWRTTLPPFLPLSDTAAHDLETALQAQQQTEPT</sequence>
<dbReference type="InterPro" id="IPR013785">
    <property type="entry name" value="Aldolase_TIM"/>
</dbReference>
<name>A0A975YH07_9RHOB</name>
<dbReference type="RefSeq" id="WP_257891957.1">
    <property type="nucleotide sequence ID" value="NZ_JAIMBW010000001.1"/>
</dbReference>
<feature type="binding site" evidence="4">
    <location>
        <position position="44"/>
    </location>
    <ligand>
        <name>pyruvate</name>
        <dbReference type="ChEBI" id="CHEBI:15361"/>
    </ligand>
</feature>
<keyword evidence="6" id="KW-1185">Reference proteome</keyword>
<dbReference type="AlphaFoldDB" id="A0A975YH07"/>
<dbReference type="Pfam" id="PF00701">
    <property type="entry name" value="DHDPS"/>
    <property type="match status" value="1"/>
</dbReference>
<dbReference type="Gene3D" id="3.20.20.70">
    <property type="entry name" value="Aldolase class I"/>
    <property type="match status" value="1"/>
</dbReference>
<dbReference type="InterPro" id="IPR002220">
    <property type="entry name" value="DapA-like"/>
</dbReference>
<proteinExistence type="inferred from homology"/>
<feature type="active site" description="Schiff-base intermediate with substrate" evidence="3">
    <location>
        <position position="165"/>
    </location>
</feature>
<dbReference type="PRINTS" id="PR00146">
    <property type="entry name" value="DHPICSNTHASE"/>
</dbReference>
<keyword evidence="1 2" id="KW-0456">Lyase</keyword>
<protein>
    <submittedName>
        <fullName evidence="5">Dihydrodipicolinate synthase family protein</fullName>
    </submittedName>
</protein>
<reference evidence="5 6" key="1">
    <citation type="submission" date="2021-07" db="EMBL/GenBank/DDBJ databases">
        <title>Karlodiniumbacter phycospheric gen. nov., sp. nov., a phycosphere bacterium isolated from karlodinium veneficum.</title>
        <authorList>
            <person name="Peng Y."/>
            <person name="Jiang L."/>
            <person name="Lee J."/>
        </authorList>
    </citation>
    <scope>NUCLEOTIDE SEQUENCE</scope>
    <source>
        <strain evidence="5 6">N5</strain>
    </source>
</reference>
<dbReference type="SUPFAM" id="SSF51569">
    <property type="entry name" value="Aldolase"/>
    <property type="match status" value="1"/>
</dbReference>
<dbReference type="Proteomes" id="UP000693972">
    <property type="component" value="Unassembled WGS sequence"/>
</dbReference>